<feature type="compositionally biased region" description="Low complexity" evidence="1">
    <location>
        <begin position="1791"/>
        <end position="1805"/>
    </location>
</feature>
<feature type="compositionally biased region" description="Polar residues" evidence="1">
    <location>
        <begin position="1619"/>
        <end position="1634"/>
    </location>
</feature>
<feature type="compositionally biased region" description="Low complexity" evidence="1">
    <location>
        <begin position="1303"/>
        <end position="1312"/>
    </location>
</feature>
<feature type="compositionally biased region" description="Low complexity" evidence="1">
    <location>
        <begin position="1749"/>
        <end position="1764"/>
    </location>
</feature>
<feature type="compositionally biased region" description="Basic and acidic residues" evidence="1">
    <location>
        <begin position="1016"/>
        <end position="1026"/>
    </location>
</feature>
<feature type="compositionally biased region" description="Polar residues" evidence="1">
    <location>
        <begin position="629"/>
        <end position="648"/>
    </location>
</feature>
<gene>
    <name evidence="2" type="ORF">AXG93_3544s1010</name>
</gene>
<evidence type="ECO:0000313" key="3">
    <source>
        <dbReference type="Proteomes" id="UP000077202"/>
    </source>
</evidence>
<comment type="caution">
    <text evidence="2">The sequence shown here is derived from an EMBL/GenBank/DDBJ whole genome shotgun (WGS) entry which is preliminary data.</text>
</comment>
<feature type="region of interest" description="Disordered" evidence="1">
    <location>
        <begin position="364"/>
        <end position="386"/>
    </location>
</feature>
<feature type="compositionally biased region" description="Polar residues" evidence="1">
    <location>
        <begin position="1335"/>
        <end position="1353"/>
    </location>
</feature>
<organism evidence="2 3">
    <name type="scientific">Marchantia polymorpha subsp. ruderalis</name>
    <dbReference type="NCBI Taxonomy" id="1480154"/>
    <lineage>
        <taxon>Eukaryota</taxon>
        <taxon>Viridiplantae</taxon>
        <taxon>Streptophyta</taxon>
        <taxon>Embryophyta</taxon>
        <taxon>Marchantiophyta</taxon>
        <taxon>Marchantiopsida</taxon>
        <taxon>Marchantiidae</taxon>
        <taxon>Marchantiales</taxon>
        <taxon>Marchantiaceae</taxon>
        <taxon>Marchantia</taxon>
    </lineage>
</organism>
<feature type="compositionally biased region" description="Basic and acidic residues" evidence="1">
    <location>
        <begin position="849"/>
        <end position="871"/>
    </location>
</feature>
<dbReference type="PANTHER" id="PTHR31008">
    <property type="entry name" value="COP1-INTERACTING PROTEIN-RELATED"/>
    <property type="match status" value="1"/>
</dbReference>
<feature type="compositionally biased region" description="Low complexity" evidence="1">
    <location>
        <begin position="1263"/>
        <end position="1286"/>
    </location>
</feature>
<feature type="compositionally biased region" description="Acidic residues" evidence="1">
    <location>
        <begin position="772"/>
        <end position="785"/>
    </location>
</feature>
<feature type="region of interest" description="Disordered" evidence="1">
    <location>
        <begin position="1558"/>
        <end position="1654"/>
    </location>
</feature>
<dbReference type="EMBL" id="LVLJ01003018">
    <property type="protein sequence ID" value="OAE22889.1"/>
    <property type="molecule type" value="Genomic_DNA"/>
</dbReference>
<feature type="compositionally biased region" description="Basic and acidic residues" evidence="1">
    <location>
        <begin position="804"/>
        <end position="828"/>
    </location>
</feature>
<evidence type="ECO:0000313" key="2">
    <source>
        <dbReference type="EMBL" id="OAE22889.1"/>
    </source>
</evidence>
<evidence type="ECO:0008006" key="4">
    <source>
        <dbReference type="Google" id="ProtNLM"/>
    </source>
</evidence>
<feature type="compositionally biased region" description="Polar residues" evidence="1">
    <location>
        <begin position="1823"/>
        <end position="1839"/>
    </location>
</feature>
<feature type="compositionally biased region" description="Basic and acidic residues" evidence="1">
    <location>
        <begin position="1637"/>
        <end position="1654"/>
    </location>
</feature>
<feature type="compositionally biased region" description="Polar residues" evidence="1">
    <location>
        <begin position="1866"/>
        <end position="1880"/>
    </location>
</feature>
<feature type="compositionally biased region" description="Basic and acidic residues" evidence="1">
    <location>
        <begin position="364"/>
        <end position="373"/>
    </location>
</feature>
<feature type="compositionally biased region" description="Basic and acidic residues" evidence="1">
    <location>
        <begin position="967"/>
        <end position="986"/>
    </location>
</feature>
<keyword evidence="3" id="KW-1185">Reference proteome</keyword>
<feature type="region of interest" description="Disordered" evidence="1">
    <location>
        <begin position="1232"/>
        <end position="1545"/>
    </location>
</feature>
<reference evidence="2" key="1">
    <citation type="submission" date="2016-03" db="EMBL/GenBank/DDBJ databases">
        <title>Mechanisms controlling the formation of the plant cell surface in tip-growing cells are functionally conserved among land plants.</title>
        <authorList>
            <person name="Honkanen S."/>
            <person name="Jones V.A."/>
            <person name="Morieri G."/>
            <person name="Champion C."/>
            <person name="Hetherington A.J."/>
            <person name="Kelly S."/>
            <person name="Saint-Marcoux D."/>
            <person name="Proust H."/>
            <person name="Prescott H."/>
            <person name="Dolan L."/>
        </authorList>
    </citation>
    <scope>NUCLEOTIDE SEQUENCE [LARGE SCALE GENOMIC DNA]</scope>
    <source>
        <tissue evidence="2">Whole gametophyte</tissue>
    </source>
</reference>
<proteinExistence type="predicted"/>
<feature type="compositionally biased region" description="Polar residues" evidence="1">
    <location>
        <begin position="941"/>
        <end position="965"/>
    </location>
</feature>
<dbReference type="PANTHER" id="PTHR31008:SF2">
    <property type="entry name" value="COP1-INTERACTING PROTEIN-LIKE PROTEIN"/>
    <property type="match status" value="1"/>
</dbReference>
<feature type="compositionally biased region" description="Basic and acidic residues" evidence="1">
    <location>
        <begin position="1141"/>
        <end position="1188"/>
    </location>
</feature>
<evidence type="ECO:0000256" key="1">
    <source>
        <dbReference type="SAM" id="MobiDB-lite"/>
    </source>
</evidence>
<feature type="region of interest" description="Disordered" evidence="1">
    <location>
        <begin position="1138"/>
        <end position="1188"/>
    </location>
</feature>
<feature type="compositionally biased region" description="Basic residues" evidence="1">
    <location>
        <begin position="714"/>
        <end position="726"/>
    </location>
</feature>
<feature type="region of interest" description="Disordered" evidence="1">
    <location>
        <begin position="493"/>
        <end position="655"/>
    </location>
</feature>
<dbReference type="Proteomes" id="UP000077202">
    <property type="component" value="Unassembled WGS sequence"/>
</dbReference>
<protein>
    <recommendedName>
        <fullName evidence="4">COP1-interacting protein 7</fullName>
    </recommendedName>
</protein>
<feature type="compositionally biased region" description="Polar residues" evidence="1">
    <location>
        <begin position="554"/>
        <end position="565"/>
    </location>
</feature>
<feature type="region of interest" description="Disordered" evidence="1">
    <location>
        <begin position="690"/>
        <end position="741"/>
    </location>
</feature>
<feature type="compositionally biased region" description="Basic and acidic residues" evidence="1">
    <location>
        <begin position="1235"/>
        <end position="1260"/>
    </location>
</feature>
<feature type="compositionally biased region" description="Low complexity" evidence="1">
    <location>
        <begin position="1443"/>
        <end position="1455"/>
    </location>
</feature>
<feature type="region of interest" description="Disordered" evidence="1">
    <location>
        <begin position="758"/>
        <end position="1036"/>
    </location>
</feature>
<name>A0A176VPS5_MARPO</name>
<sequence>MTGVEMEEWDEDVRGARRAGASVGKSACACGVASLVVCGGGEAMQPLRLVAWPSRTDRVPNACVAVACRCELLVSAGGVTEKLASGLLKPFLAHLKAAEEEIERGGYSIKLVPFFADSSTVHGADWFTKGTIERFVRFVSTPEVLERVSSVEAELVQIEEAISVQANEARVDEQYLRTSPATPPQGGFMVQGFNIEKGGFSTKSRRNSMDGADITGGDSSKWRLLRAMDARRLMLQKEQGMAFARAAAAGFDMEHMEDLIAFADCFGASRLREACVKFMALCKKRKEAGLWLEEMEMAAAEAAANRTEGVPEYVQGSANFNRGKEYSDAWSDVNSEAGDDARDDVSMRSHNSFYRDGRGFLGDDDLKRRRGSQDDGSGDVNGEYGPGAYRARARYSQGGGMVPPSIDELQASAYTHDMLGRPYSLSPGGYPGSRLPMEPGMYQGEHGYEYRDAHGQGARGGIVNQSPRYLQNFHGISPSTSPASRLPGWVPAGEDEQNYEHRGHYGNSQQPGRSNMHGAVPYGHHTHYGNPAHHSGYGENNSSLQWRQGDNHANWASQQPPQYWQGNAGYPDNTGHESRGQQYGGAANNQSHGDPGRGPEPHYTNGSPAHTRDLQPRGNRSPDVGGLMQGSSPSLPSGNQPYVKSQSPAMEDSVGAEDHLETIQPSSDLQSPPNATVQQHNDERGVVMNVNADQNSPSPAGKQALSPADASNRRLARRSTSPRRRSSSPLRKVQVGRSGSRRSGLVVIRNINYITSGSQDRAAAARDRGSDNDSDDSDSGDDEETAQQKADQVRFSVKDAINLFEKKRKESGDAAKKVARQDSSRRGSTESGSSSFNDRVKRWSGASDVSKEAAARRTKDGSPFEDSDVHSKQGSSTVDQELRAGNPSTHQSKSEEDEVQSRPTQEIGHDEGAVEQHAMQTSQFMDSDASVALMKRGQGGQTASRSLPQFESESNLYQQTNQVQKDNLAREENNLRDRGDQVDQSKSRAHFPADPLDQEGTYVKESEADDSFMLPDRGRAREEGQKQRGTWAVSQESEMTAYNQDQTKVTVQDDSFIVPARVPVQDQTANWRTAVNMESEISTDQQNAGNVEKDSANASVFAPEDLMYIPERNTGRESLGRPWNTAVDYDMEFYEEGFKDDDDHKSVVGDSESPKDQQGRFYEQYREKRDAKLREEPGPKRAEREAKLKAMQEVLEKRKAEMASRGGRTNEKYACSADAQLRAEKLRAFKAGLLESKKKKEEEERKRIDEIRMQRRERIAARSSPTSGTQSASSTPRAARQTPTTPKSNPLQRLSPSKSLKVGTAGAAGRGAVLSSPKAIPGKTGSAGVAAAQRRGQNPSSQTAAENPLSRSVPSLGDLRKENTKPSGRSSLGDKVGGSARIQAKFLSSMHRSKSANDAAPLESNGGVSSRSVARATVFVDDKKRRSVSSRKSIATVTELKGVTSSPSTESVSTPLKAPKELLPESGVAKVAKKSTTATAAQDAKPFLRKGTGIGPGAGSVVRKLKSSQMSDSTKSMDEDGPDTPSAPSHDNLQSDQEGTKEEVIANTVDAVVALSSPIASATTEEKVTDVLAAEDPQDATQRPANAPGPVVIRSPASPPPETADISAPSLEADMTALIQPQTLATDDSHAGQQSDEDLKPEPHGDAEEVKTADEFEVKVTEVLDSPVRAPVQTIVDNSQGFEAPLAPLSPPESNFTAFPLVSTPEDYNAPLALTSPSPSQTTMAPNIEDYDFVLASPSDTVVPDDYEAPVAVATTSPAASPTSRTFPQLQRSLSPHSNKVDASKSRKKWGGSQKSSSSTQQGSKDAPKGLKRLLNFGRRSSKGNTANASEWVSASTASEGDDDADETKVGGSRLSDIPNKKVDSSNKTSRSRTTLNGKGNNLRYMGDSPDSSRTDSRTDSNGSGDRGGVSAVPAVHTIENFIPAPPPNYRLREDHLSGPTLLKVPRSFFSLAPFRSKNDSKYRA</sequence>
<feature type="compositionally biased region" description="Polar residues" evidence="1">
    <location>
        <begin position="1526"/>
        <end position="1537"/>
    </location>
</feature>
<feature type="compositionally biased region" description="Polar residues" evidence="1">
    <location>
        <begin position="538"/>
        <end position="548"/>
    </location>
</feature>
<feature type="compositionally biased region" description="Low complexity" evidence="1">
    <location>
        <begin position="1474"/>
        <end position="1485"/>
    </location>
</feature>
<feature type="compositionally biased region" description="Polar residues" evidence="1">
    <location>
        <begin position="1287"/>
        <end position="1298"/>
    </location>
</feature>
<accession>A0A176VPS5</accession>
<feature type="region of interest" description="Disordered" evidence="1">
    <location>
        <begin position="1742"/>
        <end position="1913"/>
    </location>
</feature>
<feature type="compositionally biased region" description="Polar residues" evidence="1">
    <location>
        <begin position="1765"/>
        <end position="1778"/>
    </location>
</feature>